<dbReference type="AlphaFoldDB" id="A0AAV7LBT7"/>
<protein>
    <submittedName>
        <fullName evidence="2">Uncharacterized protein</fullName>
    </submittedName>
</protein>
<reference evidence="2" key="1">
    <citation type="journal article" date="2022" name="bioRxiv">
        <title>Sequencing and chromosome-scale assembly of the giantPleurodeles waltlgenome.</title>
        <authorList>
            <person name="Brown T."/>
            <person name="Elewa A."/>
            <person name="Iarovenko S."/>
            <person name="Subramanian E."/>
            <person name="Araus A.J."/>
            <person name="Petzold A."/>
            <person name="Susuki M."/>
            <person name="Suzuki K.-i.T."/>
            <person name="Hayashi T."/>
            <person name="Toyoda A."/>
            <person name="Oliveira C."/>
            <person name="Osipova E."/>
            <person name="Leigh N.D."/>
            <person name="Simon A."/>
            <person name="Yun M.H."/>
        </authorList>
    </citation>
    <scope>NUCLEOTIDE SEQUENCE</scope>
    <source>
        <strain evidence="2">20211129_DDA</strain>
        <tissue evidence="2">Liver</tissue>
    </source>
</reference>
<feature type="region of interest" description="Disordered" evidence="1">
    <location>
        <begin position="38"/>
        <end position="64"/>
    </location>
</feature>
<gene>
    <name evidence="2" type="ORF">NDU88_006327</name>
</gene>
<evidence type="ECO:0000313" key="3">
    <source>
        <dbReference type="Proteomes" id="UP001066276"/>
    </source>
</evidence>
<sequence>MAPLGRMARARGYRRTENGLRRPALTLESEVVLKRSWHSQMKPGTGGEGWHRGGGALVHRGTGEQRLAQVEEVKGRLWKAGMG</sequence>
<organism evidence="2 3">
    <name type="scientific">Pleurodeles waltl</name>
    <name type="common">Iberian ribbed newt</name>
    <dbReference type="NCBI Taxonomy" id="8319"/>
    <lineage>
        <taxon>Eukaryota</taxon>
        <taxon>Metazoa</taxon>
        <taxon>Chordata</taxon>
        <taxon>Craniata</taxon>
        <taxon>Vertebrata</taxon>
        <taxon>Euteleostomi</taxon>
        <taxon>Amphibia</taxon>
        <taxon>Batrachia</taxon>
        <taxon>Caudata</taxon>
        <taxon>Salamandroidea</taxon>
        <taxon>Salamandridae</taxon>
        <taxon>Pleurodelinae</taxon>
        <taxon>Pleurodeles</taxon>
    </lineage>
</organism>
<accession>A0AAV7LBT7</accession>
<keyword evidence="3" id="KW-1185">Reference proteome</keyword>
<feature type="compositionally biased region" description="Gly residues" evidence="1">
    <location>
        <begin position="44"/>
        <end position="56"/>
    </location>
</feature>
<evidence type="ECO:0000313" key="2">
    <source>
        <dbReference type="EMBL" id="KAJ1086203.1"/>
    </source>
</evidence>
<evidence type="ECO:0000256" key="1">
    <source>
        <dbReference type="SAM" id="MobiDB-lite"/>
    </source>
</evidence>
<name>A0AAV7LBT7_PLEWA</name>
<proteinExistence type="predicted"/>
<dbReference type="Proteomes" id="UP001066276">
    <property type="component" value="Chromosome 12"/>
</dbReference>
<dbReference type="EMBL" id="JANPWB010000016">
    <property type="protein sequence ID" value="KAJ1086203.1"/>
    <property type="molecule type" value="Genomic_DNA"/>
</dbReference>
<comment type="caution">
    <text evidence="2">The sequence shown here is derived from an EMBL/GenBank/DDBJ whole genome shotgun (WGS) entry which is preliminary data.</text>
</comment>